<dbReference type="PANTHER" id="PTHR23413:SF1">
    <property type="entry name" value="RIBOSOMAL PROTEIN L32"/>
    <property type="match status" value="1"/>
</dbReference>
<evidence type="ECO:0000256" key="2">
    <source>
        <dbReference type="ARBA" id="ARBA00022980"/>
    </source>
</evidence>
<reference evidence="7" key="1">
    <citation type="submission" date="2025-08" db="UniProtKB">
        <authorList>
            <consortium name="RefSeq"/>
        </authorList>
    </citation>
    <scope>IDENTIFICATION</scope>
</reference>
<name>A0A9B0H3E2_ODORO</name>
<protein>
    <recommendedName>
        <fullName evidence="4">60S ribosomal protein L32</fullName>
    </recommendedName>
</protein>
<proteinExistence type="inferred from homology"/>
<evidence type="ECO:0000256" key="5">
    <source>
        <dbReference type="SAM" id="MobiDB-lite"/>
    </source>
</evidence>
<dbReference type="AlphaFoldDB" id="A0A9B0H3E2"/>
<feature type="region of interest" description="Disordered" evidence="5">
    <location>
        <begin position="62"/>
        <end position="84"/>
    </location>
</feature>
<evidence type="ECO:0000256" key="4">
    <source>
        <dbReference type="ARBA" id="ARBA00035335"/>
    </source>
</evidence>
<evidence type="ECO:0000313" key="6">
    <source>
        <dbReference type="Proteomes" id="UP000245340"/>
    </source>
</evidence>
<evidence type="ECO:0000313" key="7">
    <source>
        <dbReference type="RefSeq" id="XP_004411078.1"/>
    </source>
</evidence>
<dbReference type="GO" id="GO:0022625">
    <property type="term" value="C:cytosolic large ribosomal subunit"/>
    <property type="evidence" value="ECO:0007669"/>
    <property type="project" value="TreeGrafter"/>
</dbReference>
<gene>
    <name evidence="7" type="primary">LOC101372323</name>
</gene>
<dbReference type="GO" id="GO:0006412">
    <property type="term" value="P:translation"/>
    <property type="evidence" value="ECO:0007669"/>
    <property type="project" value="InterPro"/>
</dbReference>
<dbReference type="PANTHER" id="PTHR23413">
    <property type="entry name" value="60S RIBOSOMAL PROTEIN L32 AND DNA-DIRECTED RNA POLYMERASE II, SUBUNIT N"/>
    <property type="match status" value="1"/>
</dbReference>
<sequence length="84" mass="9830">MDALRPLVKPKIVKKRIKKFIWHQSDRYVKIKHNWWKPRGSDDRCAEIAHDVSSENCKATVERAAQPATRATNPNARLHNEENE</sequence>
<keyword evidence="2" id="KW-0689">Ribosomal protein</keyword>
<dbReference type="InterPro" id="IPR036351">
    <property type="entry name" value="Ribosomal_eL32_sf"/>
</dbReference>
<keyword evidence="3" id="KW-0687">Ribonucleoprotein</keyword>
<dbReference type="GO" id="GO:0003735">
    <property type="term" value="F:structural constituent of ribosome"/>
    <property type="evidence" value="ECO:0007669"/>
    <property type="project" value="InterPro"/>
</dbReference>
<dbReference type="Pfam" id="PF01655">
    <property type="entry name" value="Ribosomal_L32e"/>
    <property type="match status" value="1"/>
</dbReference>
<organism evidence="6 7">
    <name type="scientific">Odobenus rosmarus divergens</name>
    <name type="common">Pacific walrus</name>
    <dbReference type="NCBI Taxonomy" id="9708"/>
    <lineage>
        <taxon>Eukaryota</taxon>
        <taxon>Metazoa</taxon>
        <taxon>Chordata</taxon>
        <taxon>Craniata</taxon>
        <taxon>Vertebrata</taxon>
        <taxon>Euteleostomi</taxon>
        <taxon>Mammalia</taxon>
        <taxon>Eutheria</taxon>
        <taxon>Laurasiatheria</taxon>
        <taxon>Carnivora</taxon>
        <taxon>Caniformia</taxon>
        <taxon>Pinnipedia</taxon>
        <taxon>Odobenidae</taxon>
        <taxon>Odobenus</taxon>
    </lineage>
</organism>
<comment type="similarity">
    <text evidence="1">Belongs to the eukaryotic ribosomal protein eL32 family.</text>
</comment>
<dbReference type="RefSeq" id="XP_004411078.1">
    <property type="nucleotide sequence ID" value="XM_004411021.1"/>
</dbReference>
<dbReference type="Proteomes" id="UP000245340">
    <property type="component" value="Unplaced"/>
</dbReference>
<dbReference type="SUPFAM" id="SSF52042">
    <property type="entry name" value="Ribosomal protein L32e"/>
    <property type="match status" value="1"/>
</dbReference>
<dbReference type="InterPro" id="IPR001515">
    <property type="entry name" value="Ribosomal_eL32"/>
</dbReference>
<accession>A0A9B0H3E2</accession>
<evidence type="ECO:0000256" key="1">
    <source>
        <dbReference type="ARBA" id="ARBA00008431"/>
    </source>
</evidence>
<dbReference type="SMART" id="SM01393">
    <property type="entry name" value="Ribosomal_L32e"/>
    <property type="match status" value="1"/>
</dbReference>
<evidence type="ECO:0000256" key="3">
    <source>
        <dbReference type="ARBA" id="ARBA00023274"/>
    </source>
</evidence>
<keyword evidence="6" id="KW-1185">Reference proteome</keyword>